<dbReference type="KEGG" id="lbc:LACBIDRAFT_307784"/>
<reference evidence="1 2" key="1">
    <citation type="journal article" date="2008" name="Nature">
        <title>The genome of Laccaria bicolor provides insights into mycorrhizal symbiosis.</title>
        <authorList>
            <person name="Martin F."/>
            <person name="Aerts A."/>
            <person name="Ahren D."/>
            <person name="Brun A."/>
            <person name="Danchin E.G.J."/>
            <person name="Duchaussoy F."/>
            <person name="Gibon J."/>
            <person name="Kohler A."/>
            <person name="Lindquist E."/>
            <person name="Pereda V."/>
            <person name="Salamov A."/>
            <person name="Shapiro H.J."/>
            <person name="Wuyts J."/>
            <person name="Blaudez D."/>
            <person name="Buee M."/>
            <person name="Brokstein P."/>
            <person name="Canbaeck B."/>
            <person name="Cohen D."/>
            <person name="Courty P.E."/>
            <person name="Coutinho P.M."/>
            <person name="Delaruelle C."/>
            <person name="Detter J.C."/>
            <person name="Deveau A."/>
            <person name="DiFazio S."/>
            <person name="Duplessis S."/>
            <person name="Fraissinet-Tachet L."/>
            <person name="Lucic E."/>
            <person name="Frey-Klett P."/>
            <person name="Fourrey C."/>
            <person name="Feussner I."/>
            <person name="Gay G."/>
            <person name="Grimwood J."/>
            <person name="Hoegger P.J."/>
            <person name="Jain P."/>
            <person name="Kilaru S."/>
            <person name="Labbe J."/>
            <person name="Lin Y.C."/>
            <person name="Legue V."/>
            <person name="Le Tacon F."/>
            <person name="Marmeisse R."/>
            <person name="Melayah D."/>
            <person name="Montanini B."/>
            <person name="Muratet M."/>
            <person name="Nehls U."/>
            <person name="Niculita-Hirzel H."/>
            <person name="Oudot-Le Secq M.P."/>
            <person name="Peter M."/>
            <person name="Quesneville H."/>
            <person name="Rajashekar B."/>
            <person name="Reich M."/>
            <person name="Rouhier N."/>
            <person name="Schmutz J."/>
            <person name="Yin T."/>
            <person name="Chalot M."/>
            <person name="Henrissat B."/>
            <person name="Kuees U."/>
            <person name="Lucas S."/>
            <person name="Van de Peer Y."/>
            <person name="Podila G.K."/>
            <person name="Polle A."/>
            <person name="Pukkila P.J."/>
            <person name="Richardson P.M."/>
            <person name="Rouze P."/>
            <person name="Sanders I.R."/>
            <person name="Stajich J.E."/>
            <person name="Tunlid A."/>
            <person name="Tuskan G."/>
            <person name="Grigoriev I.V."/>
        </authorList>
    </citation>
    <scope>NUCLEOTIDE SEQUENCE [LARGE SCALE GENOMIC DNA]</scope>
    <source>
        <strain evidence="2">S238N-H82 / ATCC MYA-4686</strain>
    </source>
</reference>
<dbReference type="RefSeq" id="XP_001886406.1">
    <property type="nucleotide sequence ID" value="XM_001886371.1"/>
</dbReference>
<dbReference type="InParanoid" id="B0DR14"/>
<dbReference type="Proteomes" id="UP000001194">
    <property type="component" value="Unassembled WGS sequence"/>
</dbReference>
<protein>
    <submittedName>
        <fullName evidence="1">Predicted protein</fullName>
    </submittedName>
</protein>
<keyword evidence="2" id="KW-1185">Reference proteome</keyword>
<dbReference type="GeneID" id="6082070"/>
<gene>
    <name evidence="1" type="ORF">LACBIDRAFT_307784</name>
</gene>
<evidence type="ECO:0000313" key="1">
    <source>
        <dbReference type="EMBL" id="EDR02983.1"/>
    </source>
</evidence>
<name>B0DR14_LACBS</name>
<proteinExistence type="predicted"/>
<evidence type="ECO:0000313" key="2">
    <source>
        <dbReference type="Proteomes" id="UP000001194"/>
    </source>
</evidence>
<dbReference type="AlphaFoldDB" id="B0DR14"/>
<dbReference type="HOGENOM" id="CLU_3143333_0_0_1"/>
<accession>B0DR14</accession>
<dbReference type="EMBL" id="DS547127">
    <property type="protein sequence ID" value="EDR02983.1"/>
    <property type="molecule type" value="Genomic_DNA"/>
</dbReference>
<organism evidence="2">
    <name type="scientific">Laccaria bicolor (strain S238N-H82 / ATCC MYA-4686)</name>
    <name type="common">Bicoloured deceiver</name>
    <name type="synonym">Laccaria laccata var. bicolor</name>
    <dbReference type="NCBI Taxonomy" id="486041"/>
    <lineage>
        <taxon>Eukaryota</taxon>
        <taxon>Fungi</taxon>
        <taxon>Dikarya</taxon>
        <taxon>Basidiomycota</taxon>
        <taxon>Agaricomycotina</taxon>
        <taxon>Agaricomycetes</taxon>
        <taxon>Agaricomycetidae</taxon>
        <taxon>Agaricales</taxon>
        <taxon>Agaricineae</taxon>
        <taxon>Hydnangiaceae</taxon>
        <taxon>Laccaria</taxon>
    </lineage>
</organism>
<sequence>MQPTAYEAATSSKGHLNFSPKDKRSWLACSFAKCCFGWKGRRGHLARDT</sequence>